<dbReference type="PANTHER" id="PTHR33571:SF14">
    <property type="entry name" value="PROTEIN ADENYLYLTRANSFERASE MJ0435-RELATED"/>
    <property type="match status" value="1"/>
</dbReference>
<dbReference type="AlphaFoldDB" id="A0A226BUQ3"/>
<dbReference type="GO" id="GO:0016779">
    <property type="term" value="F:nucleotidyltransferase activity"/>
    <property type="evidence" value="ECO:0007669"/>
    <property type="project" value="UniProtKB-KW"/>
</dbReference>
<keyword evidence="3 11" id="KW-0808">Transferase</keyword>
<comment type="cofactor">
    <cofactor evidence="1">
        <name>Mg(2+)</name>
        <dbReference type="ChEBI" id="CHEBI:18420"/>
    </cofactor>
</comment>
<evidence type="ECO:0000259" key="10">
    <source>
        <dbReference type="Pfam" id="PF01909"/>
    </source>
</evidence>
<evidence type="ECO:0000256" key="9">
    <source>
        <dbReference type="ARBA" id="ARBA00038276"/>
    </source>
</evidence>
<dbReference type="OrthoDB" id="90159at2"/>
<keyword evidence="5" id="KW-0479">Metal-binding</keyword>
<feature type="domain" description="Polymerase nucleotidyl transferase" evidence="10">
    <location>
        <begin position="16"/>
        <end position="94"/>
    </location>
</feature>
<keyword evidence="4" id="KW-0548">Nucleotidyltransferase</keyword>
<evidence type="ECO:0000256" key="7">
    <source>
        <dbReference type="ARBA" id="ARBA00022840"/>
    </source>
</evidence>
<comment type="similarity">
    <text evidence="9">Belongs to the MntA antitoxin family.</text>
</comment>
<dbReference type="Pfam" id="PF01909">
    <property type="entry name" value="NTP_transf_2"/>
    <property type="match status" value="1"/>
</dbReference>
<evidence type="ECO:0000256" key="4">
    <source>
        <dbReference type="ARBA" id="ARBA00022695"/>
    </source>
</evidence>
<comment type="caution">
    <text evidence="11">The sequence shown here is derived from an EMBL/GenBank/DDBJ whole genome shotgun (WGS) entry which is preliminary data.</text>
</comment>
<proteinExistence type="inferred from homology"/>
<dbReference type="GO" id="GO:0046872">
    <property type="term" value="F:metal ion binding"/>
    <property type="evidence" value="ECO:0007669"/>
    <property type="project" value="UniProtKB-KW"/>
</dbReference>
<dbReference type="InterPro" id="IPR002934">
    <property type="entry name" value="Polymerase_NTP_transf_dom"/>
</dbReference>
<dbReference type="RefSeq" id="WP_089024566.1">
    <property type="nucleotide sequence ID" value="NZ_NIQC01000047.1"/>
</dbReference>
<dbReference type="InterPro" id="IPR043519">
    <property type="entry name" value="NT_sf"/>
</dbReference>
<name>A0A226BUQ3_9FIRM</name>
<dbReference type="GO" id="GO:0005524">
    <property type="term" value="F:ATP binding"/>
    <property type="evidence" value="ECO:0007669"/>
    <property type="project" value="UniProtKB-KW"/>
</dbReference>
<dbReference type="Proteomes" id="UP000214588">
    <property type="component" value="Unassembled WGS sequence"/>
</dbReference>
<evidence type="ECO:0000256" key="5">
    <source>
        <dbReference type="ARBA" id="ARBA00022723"/>
    </source>
</evidence>
<evidence type="ECO:0000313" key="11">
    <source>
        <dbReference type="EMBL" id="OWZ82713.1"/>
    </source>
</evidence>
<evidence type="ECO:0000256" key="6">
    <source>
        <dbReference type="ARBA" id="ARBA00022741"/>
    </source>
</evidence>
<keyword evidence="12" id="KW-1185">Reference proteome</keyword>
<evidence type="ECO:0000256" key="3">
    <source>
        <dbReference type="ARBA" id="ARBA00022679"/>
    </source>
</evidence>
<dbReference type="Gene3D" id="3.30.460.10">
    <property type="entry name" value="Beta Polymerase, domain 2"/>
    <property type="match status" value="1"/>
</dbReference>
<evidence type="ECO:0000256" key="8">
    <source>
        <dbReference type="ARBA" id="ARBA00022842"/>
    </source>
</evidence>
<dbReference type="SUPFAM" id="SSF81301">
    <property type="entry name" value="Nucleotidyltransferase"/>
    <property type="match status" value="1"/>
</dbReference>
<sequence>MDKKKILITLQNNKDKLQKLGVRNIGLFGSFVKERQKDNSDLDFVVEFRKGQKNYDNYIELKFFLEELFDKEIDLVTSESIKPELKAEIMESVEYA</sequence>
<organism evidence="11 12">
    <name type="scientific">Natranaerobius trueperi</name>
    <dbReference type="NCBI Taxonomy" id="759412"/>
    <lineage>
        <taxon>Bacteria</taxon>
        <taxon>Bacillati</taxon>
        <taxon>Bacillota</taxon>
        <taxon>Clostridia</taxon>
        <taxon>Natranaerobiales</taxon>
        <taxon>Natranaerobiaceae</taxon>
        <taxon>Natranaerobius</taxon>
    </lineage>
</organism>
<keyword evidence="6" id="KW-0547">Nucleotide-binding</keyword>
<accession>A0A226BUQ3</accession>
<gene>
    <name evidence="11" type="ORF">CDO51_12540</name>
</gene>
<dbReference type="CDD" id="cd05403">
    <property type="entry name" value="NT_KNTase_like"/>
    <property type="match status" value="1"/>
</dbReference>
<evidence type="ECO:0000256" key="2">
    <source>
        <dbReference type="ARBA" id="ARBA00022649"/>
    </source>
</evidence>
<evidence type="ECO:0000256" key="1">
    <source>
        <dbReference type="ARBA" id="ARBA00001946"/>
    </source>
</evidence>
<keyword evidence="2" id="KW-1277">Toxin-antitoxin system</keyword>
<evidence type="ECO:0000313" key="12">
    <source>
        <dbReference type="Proteomes" id="UP000214588"/>
    </source>
</evidence>
<dbReference type="InterPro" id="IPR052038">
    <property type="entry name" value="Type-VII_TA_antitoxin"/>
</dbReference>
<protein>
    <submittedName>
        <fullName evidence="11">Nucleotidyltransferase</fullName>
    </submittedName>
</protein>
<keyword evidence="7" id="KW-0067">ATP-binding</keyword>
<dbReference type="EMBL" id="NIQC01000047">
    <property type="protein sequence ID" value="OWZ82713.1"/>
    <property type="molecule type" value="Genomic_DNA"/>
</dbReference>
<keyword evidence="8" id="KW-0460">Magnesium</keyword>
<dbReference type="PANTHER" id="PTHR33571">
    <property type="entry name" value="SSL8005 PROTEIN"/>
    <property type="match status" value="1"/>
</dbReference>
<reference evidence="11 12" key="1">
    <citation type="submission" date="2017-06" db="EMBL/GenBank/DDBJ databases">
        <title>Draft Genome Sequence of Natranaerobius trueperi halophilic, alkalithermophilic bacteria from soda lakes.</title>
        <authorList>
            <person name="Zhao B."/>
        </authorList>
    </citation>
    <scope>NUCLEOTIDE SEQUENCE [LARGE SCALE GENOMIC DNA]</scope>
    <source>
        <strain evidence="11 12">DSM 18760</strain>
    </source>
</reference>